<dbReference type="Proteomes" id="UP000321685">
    <property type="component" value="Unassembled WGS sequence"/>
</dbReference>
<feature type="region of interest" description="Disordered" evidence="1">
    <location>
        <begin position="59"/>
        <end position="84"/>
    </location>
</feature>
<proteinExistence type="predicted"/>
<accession>A0A511DJW2</accession>
<dbReference type="AlphaFoldDB" id="A0A511DJW2"/>
<evidence type="ECO:0000256" key="1">
    <source>
        <dbReference type="SAM" id="MobiDB-lite"/>
    </source>
</evidence>
<sequence>MPLPLSGQQLLVGVLAGTVADELFGAGPGDTEVALAKKGSELPLESLVCTLRQPNLLSHRSTPRIAQDGWPGPRNQRAGPAKAE</sequence>
<keyword evidence="3" id="KW-1185">Reference proteome</keyword>
<dbReference type="EMBL" id="BJVJ01000045">
    <property type="protein sequence ID" value="GEL25085.1"/>
    <property type="molecule type" value="Genomic_DNA"/>
</dbReference>
<name>A0A511DJW2_9PSEU</name>
<protein>
    <submittedName>
        <fullName evidence="2">Uncharacterized protein</fullName>
    </submittedName>
</protein>
<reference evidence="2 3" key="1">
    <citation type="submission" date="2019-07" db="EMBL/GenBank/DDBJ databases">
        <title>Whole genome shotgun sequence of Pseudonocardia sulfidoxydans NBRC 16205.</title>
        <authorList>
            <person name="Hosoyama A."/>
            <person name="Uohara A."/>
            <person name="Ohji S."/>
            <person name="Ichikawa N."/>
        </authorList>
    </citation>
    <scope>NUCLEOTIDE SEQUENCE [LARGE SCALE GENOMIC DNA]</scope>
    <source>
        <strain evidence="2 3">NBRC 16205</strain>
    </source>
</reference>
<organism evidence="2 3">
    <name type="scientific">Pseudonocardia sulfidoxydans NBRC 16205</name>
    <dbReference type="NCBI Taxonomy" id="1223511"/>
    <lineage>
        <taxon>Bacteria</taxon>
        <taxon>Bacillati</taxon>
        <taxon>Actinomycetota</taxon>
        <taxon>Actinomycetes</taxon>
        <taxon>Pseudonocardiales</taxon>
        <taxon>Pseudonocardiaceae</taxon>
        <taxon>Pseudonocardia</taxon>
    </lineage>
</organism>
<gene>
    <name evidence="2" type="ORF">PSU4_40390</name>
</gene>
<evidence type="ECO:0000313" key="3">
    <source>
        <dbReference type="Proteomes" id="UP000321685"/>
    </source>
</evidence>
<comment type="caution">
    <text evidence="2">The sequence shown here is derived from an EMBL/GenBank/DDBJ whole genome shotgun (WGS) entry which is preliminary data.</text>
</comment>
<evidence type="ECO:0000313" key="2">
    <source>
        <dbReference type="EMBL" id="GEL25085.1"/>
    </source>
</evidence>